<keyword evidence="3" id="KW-0067">ATP-binding</keyword>
<sequence>MFETASVTGPRAFQTPPSNTSSRHPEAHSFDKTTTILFVTCFARIAVIEKENVAPTPLPTQKRARMYGGTPITADRLMKPFKCPGSATPTRASEKPARKRRKVNYSGADGEADDADKPYSNEDRLALATRDVNRFPVFKPKDKDQSMRQRFTVPFL</sequence>
<organism evidence="6 7">
    <name type="scientific">Aureobasidium melanogenum</name>
    <name type="common">Aureobasidium pullulans var. melanogenum</name>
    <dbReference type="NCBI Taxonomy" id="46634"/>
    <lineage>
        <taxon>Eukaryota</taxon>
        <taxon>Fungi</taxon>
        <taxon>Dikarya</taxon>
        <taxon>Ascomycota</taxon>
        <taxon>Pezizomycotina</taxon>
        <taxon>Dothideomycetes</taxon>
        <taxon>Dothideomycetidae</taxon>
        <taxon>Dothideales</taxon>
        <taxon>Saccotheciaceae</taxon>
        <taxon>Aureobasidium</taxon>
    </lineage>
</organism>
<dbReference type="AlphaFoldDB" id="A0A9P8IZ23"/>
<dbReference type="GO" id="GO:0004386">
    <property type="term" value="F:helicase activity"/>
    <property type="evidence" value="ECO:0007669"/>
    <property type="project" value="UniProtKB-KW"/>
</dbReference>
<keyword evidence="3" id="KW-0378">Hydrolase</keyword>
<proteinExistence type="inferred from homology"/>
<evidence type="ECO:0000256" key="2">
    <source>
        <dbReference type="ARBA" id="ARBA00007025"/>
    </source>
</evidence>
<feature type="domain" description="Rad54 N-terminal" evidence="5">
    <location>
        <begin position="73"/>
        <end position="155"/>
    </location>
</feature>
<comment type="caution">
    <text evidence="6">The sequence shown here is derived from an EMBL/GenBank/DDBJ whole genome shotgun (WGS) entry which is preliminary data.</text>
</comment>
<evidence type="ECO:0000256" key="4">
    <source>
        <dbReference type="SAM" id="MobiDB-lite"/>
    </source>
</evidence>
<dbReference type="Pfam" id="PF08658">
    <property type="entry name" value="Rad54_N"/>
    <property type="match status" value="1"/>
</dbReference>
<gene>
    <name evidence="6" type="ORF">KCU76_g18115</name>
</gene>
<dbReference type="EMBL" id="JAHFXF010001539">
    <property type="protein sequence ID" value="KAG9666062.1"/>
    <property type="molecule type" value="Genomic_DNA"/>
</dbReference>
<evidence type="ECO:0000259" key="5">
    <source>
        <dbReference type="Pfam" id="PF08658"/>
    </source>
</evidence>
<keyword evidence="3" id="KW-0547">Nucleotide-binding</keyword>
<name>A0A9P8IZ23_AURME</name>
<dbReference type="InterPro" id="IPR013967">
    <property type="entry name" value="Rad54_N"/>
</dbReference>
<evidence type="ECO:0000256" key="3">
    <source>
        <dbReference type="ARBA" id="ARBA00022806"/>
    </source>
</evidence>
<feature type="region of interest" description="Disordered" evidence="4">
    <location>
        <begin position="75"/>
        <end position="123"/>
    </location>
</feature>
<comment type="similarity">
    <text evidence="2">Belongs to the SNF2/RAD54 helicase family.</text>
</comment>
<protein>
    <recommendedName>
        <fullName evidence="5">Rad54 N-terminal domain-containing protein</fullName>
    </recommendedName>
</protein>
<accession>A0A9P8IZ23</accession>
<dbReference type="GO" id="GO:0005634">
    <property type="term" value="C:nucleus"/>
    <property type="evidence" value="ECO:0007669"/>
    <property type="project" value="UniProtKB-SubCell"/>
</dbReference>
<evidence type="ECO:0000313" key="6">
    <source>
        <dbReference type="EMBL" id="KAG9666062.1"/>
    </source>
</evidence>
<reference evidence="6" key="1">
    <citation type="journal article" date="2021" name="J Fungi (Basel)">
        <title>Virulence traits and population genomics of the black yeast Aureobasidium melanogenum.</title>
        <authorList>
            <person name="Cernosa A."/>
            <person name="Sun X."/>
            <person name="Gostincar C."/>
            <person name="Fang C."/>
            <person name="Gunde-Cimerman N."/>
            <person name="Song Z."/>
        </authorList>
    </citation>
    <scope>NUCLEOTIDE SEQUENCE</scope>
    <source>
        <strain evidence="6">EXF-9911</strain>
    </source>
</reference>
<keyword evidence="3" id="KW-0347">Helicase</keyword>
<comment type="subcellular location">
    <subcellularLocation>
        <location evidence="1">Nucleus</location>
    </subcellularLocation>
</comment>
<dbReference type="GO" id="GO:0016817">
    <property type="term" value="F:hydrolase activity, acting on acid anhydrides"/>
    <property type="evidence" value="ECO:0007669"/>
    <property type="project" value="InterPro"/>
</dbReference>
<evidence type="ECO:0000256" key="1">
    <source>
        <dbReference type="ARBA" id="ARBA00004123"/>
    </source>
</evidence>
<evidence type="ECO:0000313" key="7">
    <source>
        <dbReference type="Proteomes" id="UP000779574"/>
    </source>
</evidence>
<feature type="non-terminal residue" evidence="6">
    <location>
        <position position="156"/>
    </location>
</feature>
<feature type="region of interest" description="Disordered" evidence="4">
    <location>
        <begin position="1"/>
        <end position="28"/>
    </location>
</feature>
<dbReference type="Proteomes" id="UP000779574">
    <property type="component" value="Unassembled WGS sequence"/>
</dbReference>
<reference evidence="6" key="2">
    <citation type="submission" date="2021-08" db="EMBL/GenBank/DDBJ databases">
        <authorList>
            <person name="Gostincar C."/>
            <person name="Sun X."/>
            <person name="Song Z."/>
            <person name="Gunde-Cimerman N."/>
        </authorList>
    </citation>
    <scope>NUCLEOTIDE SEQUENCE</scope>
    <source>
        <strain evidence="6">EXF-9911</strain>
    </source>
</reference>